<dbReference type="PATRIC" id="fig|1331206.3.peg.1831"/>
<name>A0A158M683_9BORD</name>
<accession>A0A158M683</accession>
<sequence length="70" mass="7630">MSYLAQLSNDDNVSYGGSAYKAALPGNRWRIGGGLALDTGPHRVFLDMRYGHGSDVSREVSAVVGYSYRF</sequence>
<dbReference type="Proteomes" id="UP000026682">
    <property type="component" value="Unassembled WGS sequence"/>
</dbReference>
<comment type="caution">
    <text evidence="1">The sequence shown here is derived from an EMBL/GenBank/DDBJ whole genome shotgun (WGS) entry which is preliminary data.</text>
</comment>
<dbReference type="Gene3D" id="2.40.128.130">
    <property type="entry name" value="Autotransporter beta-domain"/>
    <property type="match status" value="1"/>
</dbReference>
<evidence type="ECO:0000313" key="2">
    <source>
        <dbReference type="Proteomes" id="UP000026682"/>
    </source>
</evidence>
<reference evidence="1 2" key="1">
    <citation type="submission" date="2014-03" db="EMBL/GenBank/DDBJ databases">
        <title>Genome sequence of Bordetella holmseii.</title>
        <authorList>
            <person name="Harvill E."/>
            <person name="Goodfield L.L."/>
            <person name="Ivanov Y."/>
            <person name="Meyer J.A."/>
            <person name="Newth C."/>
            <person name="Cassiday P."/>
            <person name="Tondella M.L."/>
            <person name="Liao P."/>
            <person name="Zimmerman J."/>
            <person name="Meert K."/>
            <person name="Wessel D."/>
            <person name="Berger J."/>
            <person name="Dean J.M."/>
            <person name="Holubkov R."/>
            <person name="Burr J."/>
            <person name="Liu T."/>
            <person name="Brinkac L.M."/>
            <person name="Sanka R."/>
            <person name="Kim M."/>
            <person name="Losada L."/>
        </authorList>
    </citation>
    <scope>NUCLEOTIDE SEQUENCE [LARGE SCALE GENOMIC DNA]</scope>
    <source>
        <strain evidence="1 2">CDC-H585-BH</strain>
    </source>
</reference>
<dbReference type="RefSeq" id="WP_005014607.1">
    <property type="nucleotide sequence ID" value="NZ_JFZZ01000066.1"/>
</dbReference>
<dbReference type="AlphaFoldDB" id="A0A158M683"/>
<organism evidence="1 2">
    <name type="scientific">Bordetella holmesii CDC-H585-BH</name>
    <dbReference type="NCBI Taxonomy" id="1331206"/>
    <lineage>
        <taxon>Bacteria</taxon>
        <taxon>Pseudomonadati</taxon>
        <taxon>Pseudomonadota</taxon>
        <taxon>Betaproteobacteria</taxon>
        <taxon>Burkholderiales</taxon>
        <taxon>Alcaligenaceae</taxon>
        <taxon>Bordetella</taxon>
    </lineage>
</organism>
<proteinExistence type="predicted"/>
<dbReference type="EMBL" id="JFZZ01000066">
    <property type="protein sequence ID" value="KAK90952.1"/>
    <property type="molecule type" value="Genomic_DNA"/>
</dbReference>
<protein>
    <submittedName>
        <fullName evidence="1">Uncharacterized protein</fullName>
    </submittedName>
</protein>
<dbReference type="SUPFAM" id="SSF103515">
    <property type="entry name" value="Autotransporter"/>
    <property type="match status" value="1"/>
</dbReference>
<dbReference type="STRING" id="35814.BBB42_11725"/>
<dbReference type="InterPro" id="IPR036709">
    <property type="entry name" value="Autotransporte_beta_dom_sf"/>
</dbReference>
<evidence type="ECO:0000313" key="1">
    <source>
        <dbReference type="EMBL" id="KAK90952.1"/>
    </source>
</evidence>
<gene>
    <name evidence="1" type="ORF">L497_1689</name>
</gene>